<protein>
    <submittedName>
        <fullName evidence="2">FUSC family protein</fullName>
    </submittedName>
</protein>
<proteinExistence type="predicted"/>
<comment type="caution">
    <text evidence="2">The sequence shown here is derived from an EMBL/GenBank/DDBJ whole genome shotgun (WGS) entry which is preliminary data.</text>
</comment>
<evidence type="ECO:0000256" key="1">
    <source>
        <dbReference type="SAM" id="Phobius"/>
    </source>
</evidence>
<keyword evidence="1" id="KW-1133">Transmembrane helix</keyword>
<accession>A0ABT8DBL3</accession>
<name>A0ABT8DBL3_9RHOB</name>
<dbReference type="InterPro" id="IPR006726">
    <property type="entry name" value="PHBA_efflux_AaeB/fusaric-R"/>
</dbReference>
<evidence type="ECO:0000313" key="2">
    <source>
        <dbReference type="EMBL" id="MDN3713741.1"/>
    </source>
</evidence>
<evidence type="ECO:0000313" key="3">
    <source>
        <dbReference type="Proteomes" id="UP001243846"/>
    </source>
</evidence>
<reference evidence="3" key="1">
    <citation type="journal article" date="2019" name="Int. J. Syst. Evol. Microbiol.">
        <title>The Global Catalogue of Microorganisms (GCM) 10K type strain sequencing project: providing services to taxonomists for standard genome sequencing and annotation.</title>
        <authorList>
            <consortium name="The Broad Institute Genomics Platform"/>
            <consortium name="The Broad Institute Genome Sequencing Center for Infectious Disease"/>
            <person name="Wu L."/>
            <person name="Ma J."/>
        </authorList>
    </citation>
    <scope>NUCLEOTIDE SEQUENCE [LARGE SCALE GENOMIC DNA]</scope>
    <source>
        <strain evidence="3">CECT 8482</strain>
    </source>
</reference>
<gene>
    <name evidence="2" type="ORF">QWZ10_21850</name>
</gene>
<organism evidence="2 3">
    <name type="scientific">Paracoccus cavernae</name>
    <dbReference type="NCBI Taxonomy" id="1571207"/>
    <lineage>
        <taxon>Bacteria</taxon>
        <taxon>Pseudomonadati</taxon>
        <taxon>Pseudomonadota</taxon>
        <taxon>Alphaproteobacteria</taxon>
        <taxon>Rhodobacterales</taxon>
        <taxon>Paracoccaceae</taxon>
        <taxon>Paracoccus</taxon>
    </lineage>
</organism>
<feature type="transmembrane region" description="Helical" evidence="1">
    <location>
        <begin position="73"/>
        <end position="94"/>
    </location>
</feature>
<keyword evidence="1" id="KW-0812">Transmembrane</keyword>
<sequence>MRGAIASLACLWLAWPVAQNSTQMALLMVPFLLVTPFLIAHRKTAPGAVDYAMVFLLLLQPTFPTLITFGDSIARVLAVVSGPAFAYLGFRMVFATDERRRAATVQSMILSELAASAQASPAQIDEASWTTRFSHRLLLLVRMREKAGNKAGEGLGAETTARALQAVGEAIHQLQALRRRAATTGGQQRAITTALSRLSQLQEAPDRAGRALLTAARRQGGDPDETQPLERAAQALIDHPALFSARG</sequence>
<dbReference type="Proteomes" id="UP001243846">
    <property type="component" value="Unassembled WGS sequence"/>
</dbReference>
<feature type="transmembrane region" description="Helical" evidence="1">
    <location>
        <begin position="48"/>
        <end position="67"/>
    </location>
</feature>
<dbReference type="EMBL" id="JAUFRC010000002">
    <property type="protein sequence ID" value="MDN3713741.1"/>
    <property type="molecule type" value="Genomic_DNA"/>
</dbReference>
<dbReference type="Pfam" id="PF04632">
    <property type="entry name" value="FUSC"/>
    <property type="match status" value="1"/>
</dbReference>
<keyword evidence="3" id="KW-1185">Reference proteome</keyword>
<keyword evidence="1" id="KW-0472">Membrane</keyword>
<feature type="transmembrane region" description="Helical" evidence="1">
    <location>
        <begin position="26"/>
        <end position="41"/>
    </location>
</feature>